<dbReference type="PANTHER" id="PTHR43877:SF5">
    <property type="entry name" value="BLL8307 PROTEIN"/>
    <property type="match status" value="1"/>
</dbReference>
<dbReference type="Pfam" id="PF00583">
    <property type="entry name" value="Acetyltransf_1"/>
    <property type="match status" value="1"/>
</dbReference>
<evidence type="ECO:0000256" key="1">
    <source>
        <dbReference type="ARBA" id="ARBA00022679"/>
    </source>
</evidence>
<comment type="caution">
    <text evidence="4">The sequence shown here is derived from an EMBL/GenBank/DDBJ whole genome shotgun (WGS) entry which is preliminary data.</text>
</comment>
<dbReference type="EMBL" id="JBHTJG010000008">
    <property type="protein sequence ID" value="MFD0947638.1"/>
    <property type="molecule type" value="Genomic_DNA"/>
</dbReference>
<dbReference type="Gene3D" id="3.40.630.30">
    <property type="match status" value="1"/>
</dbReference>
<keyword evidence="2 4" id="KW-0012">Acyltransferase</keyword>
<proteinExistence type="predicted"/>
<evidence type="ECO:0000259" key="3">
    <source>
        <dbReference type="PROSITE" id="PS51186"/>
    </source>
</evidence>
<feature type="domain" description="N-acetyltransferase" evidence="3">
    <location>
        <begin position="2"/>
        <end position="152"/>
    </location>
</feature>
<dbReference type="InterPro" id="IPR016181">
    <property type="entry name" value="Acyl_CoA_acyltransferase"/>
</dbReference>
<dbReference type="InterPro" id="IPR050832">
    <property type="entry name" value="Bact_Acetyltransf"/>
</dbReference>
<organism evidence="4 5">
    <name type="scientific">Sphingomonas canadensis</name>
    <dbReference type="NCBI Taxonomy" id="1219257"/>
    <lineage>
        <taxon>Bacteria</taxon>
        <taxon>Pseudomonadati</taxon>
        <taxon>Pseudomonadota</taxon>
        <taxon>Alphaproteobacteria</taxon>
        <taxon>Sphingomonadales</taxon>
        <taxon>Sphingomonadaceae</taxon>
        <taxon>Sphingomonas</taxon>
    </lineage>
</organism>
<dbReference type="PROSITE" id="PS51186">
    <property type="entry name" value="GNAT"/>
    <property type="match status" value="1"/>
</dbReference>
<dbReference type="PANTHER" id="PTHR43877">
    <property type="entry name" value="AMINOALKYLPHOSPHONATE N-ACETYLTRANSFERASE-RELATED-RELATED"/>
    <property type="match status" value="1"/>
</dbReference>
<reference evidence="5" key="1">
    <citation type="journal article" date="2019" name="Int. J. Syst. Evol. Microbiol.">
        <title>The Global Catalogue of Microorganisms (GCM) 10K type strain sequencing project: providing services to taxonomists for standard genome sequencing and annotation.</title>
        <authorList>
            <consortium name="The Broad Institute Genomics Platform"/>
            <consortium name="The Broad Institute Genome Sequencing Center for Infectious Disease"/>
            <person name="Wu L."/>
            <person name="Ma J."/>
        </authorList>
    </citation>
    <scope>NUCLEOTIDE SEQUENCE [LARGE SCALE GENOMIC DNA]</scope>
    <source>
        <strain evidence="5">CCUG 62982</strain>
    </source>
</reference>
<protein>
    <submittedName>
        <fullName evidence="4">GNAT family N-acetyltransferase</fullName>
        <ecNumber evidence="4">2.3.-.-</ecNumber>
    </submittedName>
</protein>
<name>A0ABW3H808_9SPHN</name>
<dbReference type="SUPFAM" id="SSF55729">
    <property type="entry name" value="Acyl-CoA N-acyltransferases (Nat)"/>
    <property type="match status" value="1"/>
</dbReference>
<evidence type="ECO:0000256" key="2">
    <source>
        <dbReference type="ARBA" id="ARBA00023315"/>
    </source>
</evidence>
<dbReference type="GO" id="GO:0016746">
    <property type="term" value="F:acyltransferase activity"/>
    <property type="evidence" value="ECO:0007669"/>
    <property type="project" value="UniProtKB-KW"/>
</dbReference>
<keyword evidence="5" id="KW-1185">Reference proteome</keyword>
<dbReference type="Proteomes" id="UP001596977">
    <property type="component" value="Unassembled WGS sequence"/>
</dbReference>
<evidence type="ECO:0000313" key="5">
    <source>
        <dbReference type="Proteomes" id="UP001596977"/>
    </source>
</evidence>
<dbReference type="EC" id="2.3.-.-" evidence="4"/>
<sequence>MMQIRDGGLDDPRVIALLELHARGMLDNSPADSCHFLDLSGLKVPEVRFWSAWDGEELLGIGAVKAIEPGHGEVKSMRTAPQHLGKGVGAAILEHILAAARASGWRRLSLETGSTPAFDAAHALYRKYGFVPCGAFGGYPADDPFSRFLTLEL</sequence>
<gene>
    <name evidence="4" type="ORF">ACFQ1E_14910</name>
</gene>
<keyword evidence="1 4" id="KW-0808">Transferase</keyword>
<dbReference type="InterPro" id="IPR000182">
    <property type="entry name" value="GNAT_dom"/>
</dbReference>
<accession>A0ABW3H808</accession>
<evidence type="ECO:0000313" key="4">
    <source>
        <dbReference type="EMBL" id="MFD0947638.1"/>
    </source>
</evidence>
<dbReference type="RefSeq" id="WP_264945541.1">
    <property type="nucleotide sequence ID" value="NZ_JAPDRA010000008.1"/>
</dbReference>
<dbReference type="CDD" id="cd04301">
    <property type="entry name" value="NAT_SF"/>
    <property type="match status" value="1"/>
</dbReference>